<dbReference type="PANTHER" id="PTHR45690:SF11">
    <property type="entry name" value="NACHT, LRR AND PYD DOMAINS-CONTAINING PROTEIN 12"/>
    <property type="match status" value="1"/>
</dbReference>
<dbReference type="InterPro" id="IPR050637">
    <property type="entry name" value="NLRP_innate_immun_reg"/>
</dbReference>
<dbReference type="InterPro" id="IPR032675">
    <property type="entry name" value="LRR_dom_sf"/>
</dbReference>
<dbReference type="GO" id="GO:0050727">
    <property type="term" value="P:regulation of inflammatory response"/>
    <property type="evidence" value="ECO:0007669"/>
    <property type="project" value="TreeGrafter"/>
</dbReference>
<sequence length="242" mass="26478">STGCRQCEQTSSALPEKHVLPEAYSKQLAAALSTNPNLTELVLYRNALGSRGVKLLCQGLRHPGCKLQNLRLRKCQLEAGACREIASVLSTNRHLVELDLTGNALEDLGLRLLCQGLRHPGCRLQILWLKICRLTAAACEELASTLAVNRSLMELDLSLNDLGDPGALLLCEGLRHPQCSLQTVRLGICRLSSAACEGICTVLRVNPHLQALDLSFNDLGDAGMWPLCEGLRHPTCRLQKLW</sequence>
<dbReference type="InterPro" id="IPR001611">
    <property type="entry name" value="Leu-rich_rpt"/>
</dbReference>
<dbReference type="AlphaFoldDB" id="A0A452U443"/>
<dbReference type="SUPFAM" id="SSF52047">
    <property type="entry name" value="RNI-like"/>
    <property type="match status" value="1"/>
</dbReference>
<organism evidence="1">
    <name type="scientific">Ursus maritimus</name>
    <name type="common">Polar bear</name>
    <name type="synonym">Thalarctos maritimus</name>
    <dbReference type="NCBI Taxonomy" id="29073"/>
    <lineage>
        <taxon>Eukaryota</taxon>
        <taxon>Metazoa</taxon>
        <taxon>Chordata</taxon>
        <taxon>Craniata</taxon>
        <taxon>Vertebrata</taxon>
        <taxon>Euteleostomi</taxon>
        <taxon>Mammalia</taxon>
        <taxon>Eutheria</taxon>
        <taxon>Laurasiatheria</taxon>
        <taxon>Carnivora</taxon>
        <taxon>Caniformia</taxon>
        <taxon>Ursidae</taxon>
        <taxon>Ursus</taxon>
    </lineage>
</organism>
<accession>A0A452U443</accession>
<reference evidence="1" key="1">
    <citation type="submission" date="2019-03" db="UniProtKB">
        <authorList>
            <consortium name="Ensembl"/>
        </authorList>
    </citation>
    <scope>IDENTIFICATION</scope>
</reference>
<evidence type="ECO:0000313" key="1">
    <source>
        <dbReference type="Ensembl" id="ENSUMAP00000015418"/>
    </source>
</evidence>
<dbReference type="OMA" id="YCELQES"/>
<protein>
    <submittedName>
        <fullName evidence="1">Uncharacterized protein</fullName>
    </submittedName>
</protein>
<dbReference type="FunFam" id="3.80.10.10:FF:000615">
    <property type="entry name" value="NLR family pyrin domain containing 12"/>
    <property type="match status" value="1"/>
</dbReference>
<dbReference type="GeneTree" id="ENSGT00940000160873"/>
<dbReference type="SMART" id="SM00368">
    <property type="entry name" value="LRR_RI"/>
    <property type="match status" value="7"/>
</dbReference>
<dbReference type="Ensembl" id="ENSUMAT00000018246.1">
    <property type="protein sequence ID" value="ENSUMAP00000015418.1"/>
    <property type="gene ID" value="ENSUMAG00000011313.1"/>
</dbReference>
<dbReference type="GO" id="GO:0005737">
    <property type="term" value="C:cytoplasm"/>
    <property type="evidence" value="ECO:0007669"/>
    <property type="project" value="TreeGrafter"/>
</dbReference>
<dbReference type="Pfam" id="PF13516">
    <property type="entry name" value="LRR_6"/>
    <property type="match status" value="4"/>
</dbReference>
<dbReference type="PANTHER" id="PTHR45690">
    <property type="entry name" value="NACHT, LRR AND PYD DOMAINS-CONTAINING PROTEIN 12"/>
    <property type="match status" value="1"/>
</dbReference>
<proteinExistence type="predicted"/>
<name>A0A452U443_URSMA</name>
<dbReference type="Gene3D" id="3.80.10.10">
    <property type="entry name" value="Ribonuclease Inhibitor"/>
    <property type="match status" value="1"/>
</dbReference>